<dbReference type="EMBL" id="LAZR01001492">
    <property type="protein sequence ID" value="KKN43743.1"/>
    <property type="molecule type" value="Genomic_DNA"/>
</dbReference>
<gene>
    <name evidence="2" type="ORF">LCGC14_0700250</name>
</gene>
<keyword evidence="1" id="KW-0472">Membrane</keyword>
<keyword evidence="1" id="KW-0812">Transmembrane</keyword>
<accession>A0A0F9TQS0</accession>
<organism evidence="2">
    <name type="scientific">marine sediment metagenome</name>
    <dbReference type="NCBI Taxonomy" id="412755"/>
    <lineage>
        <taxon>unclassified sequences</taxon>
        <taxon>metagenomes</taxon>
        <taxon>ecological metagenomes</taxon>
    </lineage>
</organism>
<proteinExistence type="predicted"/>
<reference evidence="2" key="1">
    <citation type="journal article" date="2015" name="Nature">
        <title>Complex archaea that bridge the gap between prokaryotes and eukaryotes.</title>
        <authorList>
            <person name="Spang A."/>
            <person name="Saw J.H."/>
            <person name="Jorgensen S.L."/>
            <person name="Zaremba-Niedzwiedzka K."/>
            <person name="Martijn J."/>
            <person name="Lind A.E."/>
            <person name="van Eijk R."/>
            <person name="Schleper C."/>
            <person name="Guy L."/>
            <person name="Ettema T.J."/>
        </authorList>
    </citation>
    <scope>NUCLEOTIDE SEQUENCE</scope>
</reference>
<dbReference type="AlphaFoldDB" id="A0A0F9TQS0"/>
<keyword evidence="1" id="KW-1133">Transmembrane helix</keyword>
<sequence>MKTIIVLLFLILFASNIFAVVDRVIDAEIPINDDFVDFEENFDEVLISVLMVGFLSIGAVGGTIVFFFAVYLISIGVRLL</sequence>
<feature type="transmembrane region" description="Helical" evidence="1">
    <location>
        <begin position="45"/>
        <end position="73"/>
    </location>
</feature>
<name>A0A0F9TQS0_9ZZZZ</name>
<evidence type="ECO:0000313" key="2">
    <source>
        <dbReference type="EMBL" id="KKN43743.1"/>
    </source>
</evidence>
<evidence type="ECO:0000256" key="1">
    <source>
        <dbReference type="SAM" id="Phobius"/>
    </source>
</evidence>
<protein>
    <submittedName>
        <fullName evidence="2">Uncharacterized protein</fullName>
    </submittedName>
</protein>
<comment type="caution">
    <text evidence="2">The sequence shown here is derived from an EMBL/GenBank/DDBJ whole genome shotgun (WGS) entry which is preliminary data.</text>
</comment>